<keyword evidence="1" id="KW-1185">Reference proteome</keyword>
<evidence type="ECO:0000313" key="1">
    <source>
        <dbReference type="Proteomes" id="UP000694863"/>
    </source>
</evidence>
<protein>
    <submittedName>
        <fullName evidence="2">Kelch-like protein 3</fullName>
    </submittedName>
</protein>
<proteinExistence type="predicted"/>
<sequence>MDGESIKPSPQPPAQAGEDEKNQRTITVNPAHMGKAFKVMNELRSKQLLCDVMIVAEDVEIEAHRVVLAACSPYFCAMFTGDMSESKAKKIEIKDVDGQTLSKLIDYIYTAEIEVTEENVQVLLPAASLLQLMDVRQNCCDFLQSQLHPTNCLGIRAFADVHTCTDLLQQANAYAEQHFPEVMLGEEFLSLSLDQVCSLISSDKLTVSSEEKVFEAVISWINYEKETRLEHMAKLMEHVRLPLLPRDYLVQTVEEEALIKNNNTCKDFLIEAMKYHLLPLDQRLLIKNPRTKPRTPVSLPKTNHCSGTCLDKSSGSTSTLRTVDVYDGVKDQWTSIASMQERRSTLGAAVLNDLLYAVGGFDGSTGLASVEAYSYKTNEWFFVAPMNTRRSSVGVGVVEGKLYAVGGYDGASRQCLSTVEQYNPATNDWTYVADMSTRRSGAGVGVLSGQLYATGGHDGPLVRKSVEVYDPGTNSWKQVADMNMCRRNAGVCAVNGLLYVVGGDDGSCNLASVEYYSPVTDKWTLLPTNMSTGRSYADANPEL</sequence>
<organism evidence="1 2">
    <name type="scientific">Echinops telfairi</name>
    <name type="common">Lesser hedgehog tenrec</name>
    <dbReference type="NCBI Taxonomy" id="9371"/>
    <lineage>
        <taxon>Eukaryota</taxon>
        <taxon>Metazoa</taxon>
        <taxon>Chordata</taxon>
        <taxon>Craniata</taxon>
        <taxon>Vertebrata</taxon>
        <taxon>Euteleostomi</taxon>
        <taxon>Mammalia</taxon>
        <taxon>Eutheria</taxon>
        <taxon>Afrotheria</taxon>
        <taxon>Tenrecidae</taxon>
        <taxon>Tenrecinae</taxon>
        <taxon>Echinops</taxon>
    </lineage>
</organism>
<evidence type="ECO:0000313" key="2">
    <source>
        <dbReference type="RefSeq" id="XP_045140970.1"/>
    </source>
</evidence>
<name>A0AC55CL70_ECHTE</name>
<dbReference type="Proteomes" id="UP000694863">
    <property type="component" value="Unplaced"/>
</dbReference>
<dbReference type="RefSeq" id="XP_045140970.1">
    <property type="nucleotide sequence ID" value="XM_045285035.1"/>
</dbReference>
<reference evidence="2" key="1">
    <citation type="submission" date="2025-08" db="UniProtKB">
        <authorList>
            <consortium name="RefSeq"/>
        </authorList>
    </citation>
    <scope>IDENTIFICATION</scope>
</reference>
<gene>
    <name evidence="2" type="primary">KLHL3</name>
</gene>
<accession>A0AC55CL70</accession>